<comment type="similarity">
    <text evidence="2 8">Belongs to the 4-toluene sulfonate uptake permease (TSUP) (TC 2.A.102) family.</text>
</comment>
<evidence type="ECO:0000256" key="2">
    <source>
        <dbReference type="ARBA" id="ARBA00009142"/>
    </source>
</evidence>
<evidence type="ECO:0000313" key="10">
    <source>
        <dbReference type="Proteomes" id="UP000194664"/>
    </source>
</evidence>
<gene>
    <name evidence="9" type="ORF">BVC71_14945</name>
</gene>
<protein>
    <recommendedName>
        <fullName evidence="8">Probable membrane transporter protein</fullName>
    </recommendedName>
</protein>
<dbReference type="OrthoDB" id="9807082at2"/>
<sequence length="242" mass="24943">MEEFVLIIAGFIAGVMNAIAGGGTFVSFPALVWAGVPPLSANATATFAALPGYISSAWAYRGEFRQARQRIFALIAAAAIGGLCGAGLLLITPAELFDGLVPWLLIVATIVFVWGPAILRRTGPLPSVLAASCVFTICVYGGYFNGGLGIMLLAGLSLAGMQNIHEMNGLKNLMSAVISVTSVSAYFAAGLIDISSALIVGVAGFIGGIAGATFARQIKRADILRWVIGAIGAGMAILFFLK</sequence>
<feature type="transmembrane region" description="Helical" evidence="8">
    <location>
        <begin position="128"/>
        <end position="153"/>
    </location>
</feature>
<dbReference type="GO" id="GO:0005886">
    <property type="term" value="C:plasma membrane"/>
    <property type="evidence" value="ECO:0007669"/>
    <property type="project" value="UniProtKB-SubCell"/>
</dbReference>
<evidence type="ECO:0000256" key="4">
    <source>
        <dbReference type="ARBA" id="ARBA00022475"/>
    </source>
</evidence>
<comment type="caution">
    <text evidence="9">The sequence shown here is derived from an EMBL/GenBank/DDBJ whole genome shotgun (WGS) entry which is preliminary data.</text>
</comment>
<evidence type="ECO:0000256" key="7">
    <source>
        <dbReference type="ARBA" id="ARBA00023136"/>
    </source>
</evidence>
<feature type="transmembrane region" description="Helical" evidence="8">
    <location>
        <begin position="100"/>
        <end position="119"/>
    </location>
</feature>
<dbReference type="InterPro" id="IPR002781">
    <property type="entry name" value="TM_pro_TauE-like"/>
</dbReference>
<comment type="subcellular location">
    <subcellularLocation>
        <location evidence="1 8">Cell membrane</location>
        <topology evidence="1 8">Multi-pass membrane protein</topology>
    </subcellularLocation>
</comment>
<proteinExistence type="inferred from homology"/>
<keyword evidence="3" id="KW-0813">Transport</keyword>
<keyword evidence="5 8" id="KW-0812">Transmembrane</keyword>
<dbReference type="Pfam" id="PF01925">
    <property type="entry name" value="TauE"/>
    <property type="match status" value="1"/>
</dbReference>
<keyword evidence="6 8" id="KW-1133">Transmembrane helix</keyword>
<keyword evidence="7 8" id="KW-0472">Membrane</keyword>
<feature type="transmembrane region" description="Helical" evidence="8">
    <location>
        <begin position="72"/>
        <end position="94"/>
    </location>
</feature>
<dbReference type="Proteomes" id="UP000194664">
    <property type="component" value="Unassembled WGS sequence"/>
</dbReference>
<feature type="transmembrane region" description="Helical" evidence="8">
    <location>
        <begin position="223"/>
        <end position="241"/>
    </location>
</feature>
<organism evidence="9 10">
    <name type="scientific">Marivivens niveibacter</name>
    <dbReference type="NCBI Taxonomy" id="1930667"/>
    <lineage>
        <taxon>Bacteria</taxon>
        <taxon>Pseudomonadati</taxon>
        <taxon>Pseudomonadota</taxon>
        <taxon>Alphaproteobacteria</taxon>
        <taxon>Rhodobacterales</taxon>
        <taxon>Paracoccaceae</taxon>
        <taxon>Marivivens group</taxon>
        <taxon>Marivivens</taxon>
    </lineage>
</organism>
<dbReference type="AlphaFoldDB" id="A0A251WVC2"/>
<dbReference type="RefSeq" id="WP_086452498.1">
    <property type="nucleotide sequence ID" value="NZ_MSPP01000008.1"/>
</dbReference>
<keyword evidence="4 8" id="KW-1003">Cell membrane</keyword>
<feature type="transmembrane region" description="Helical" evidence="8">
    <location>
        <begin position="44"/>
        <end position="60"/>
    </location>
</feature>
<feature type="transmembrane region" description="Helical" evidence="8">
    <location>
        <begin position="197"/>
        <end position="217"/>
    </location>
</feature>
<reference evidence="9 10" key="1">
    <citation type="submission" date="2016-12" db="EMBL/GenBank/DDBJ databases">
        <title>The draft genome sequence of HSLHS2.</title>
        <authorList>
            <person name="Hu D."/>
            <person name="Wang L."/>
            <person name="Shao Z."/>
        </authorList>
    </citation>
    <scope>NUCLEOTIDE SEQUENCE [LARGE SCALE GENOMIC DNA]</scope>
    <source>
        <strain evidence="9">MCCC 1A06712</strain>
    </source>
</reference>
<evidence type="ECO:0000256" key="8">
    <source>
        <dbReference type="RuleBase" id="RU363041"/>
    </source>
</evidence>
<evidence type="ECO:0000256" key="3">
    <source>
        <dbReference type="ARBA" id="ARBA00022448"/>
    </source>
</evidence>
<evidence type="ECO:0000256" key="6">
    <source>
        <dbReference type="ARBA" id="ARBA00022989"/>
    </source>
</evidence>
<evidence type="ECO:0000313" key="9">
    <source>
        <dbReference type="EMBL" id="OUD08105.1"/>
    </source>
</evidence>
<keyword evidence="10" id="KW-1185">Reference proteome</keyword>
<evidence type="ECO:0000256" key="1">
    <source>
        <dbReference type="ARBA" id="ARBA00004651"/>
    </source>
</evidence>
<accession>A0A251WVC2</accession>
<evidence type="ECO:0000256" key="5">
    <source>
        <dbReference type="ARBA" id="ARBA00022692"/>
    </source>
</evidence>
<dbReference type="InterPro" id="IPR052017">
    <property type="entry name" value="TSUP"/>
</dbReference>
<dbReference type="PANTHER" id="PTHR30269">
    <property type="entry name" value="TRANSMEMBRANE PROTEIN YFCA"/>
    <property type="match status" value="1"/>
</dbReference>
<name>A0A251WVC2_9RHOB</name>
<dbReference type="EMBL" id="MSPP01000008">
    <property type="protein sequence ID" value="OUD08105.1"/>
    <property type="molecule type" value="Genomic_DNA"/>
</dbReference>
<dbReference type="PANTHER" id="PTHR30269:SF0">
    <property type="entry name" value="MEMBRANE TRANSPORTER PROTEIN YFCA-RELATED"/>
    <property type="match status" value="1"/>
</dbReference>